<feature type="domain" description="Fungal-type protein kinase" evidence="1">
    <location>
        <begin position="5"/>
        <end position="72"/>
    </location>
</feature>
<feature type="non-terminal residue" evidence="2">
    <location>
        <position position="74"/>
    </location>
</feature>
<gene>
    <name evidence="2" type="ORF">CY34DRAFT_47098</name>
</gene>
<sequence>TQDYLIMREQPWHYFIVLFSIANLQLHVHYMDCSGMIISQPLPINFNVMHFVNVLNTITLSDLASLEFDPTIHI</sequence>
<proteinExistence type="predicted"/>
<reference evidence="3" key="2">
    <citation type="submission" date="2015-01" db="EMBL/GenBank/DDBJ databases">
        <title>Evolutionary Origins and Diversification of the Mycorrhizal Mutualists.</title>
        <authorList>
            <consortium name="DOE Joint Genome Institute"/>
            <consortium name="Mycorrhizal Genomics Consortium"/>
            <person name="Kohler A."/>
            <person name="Kuo A."/>
            <person name="Nagy L.G."/>
            <person name="Floudas D."/>
            <person name="Copeland A."/>
            <person name="Barry K.W."/>
            <person name="Cichocki N."/>
            <person name="Veneault-Fourrey C."/>
            <person name="LaButti K."/>
            <person name="Lindquist E.A."/>
            <person name="Lipzen A."/>
            <person name="Lundell T."/>
            <person name="Morin E."/>
            <person name="Murat C."/>
            <person name="Riley R."/>
            <person name="Ohm R."/>
            <person name="Sun H."/>
            <person name="Tunlid A."/>
            <person name="Henrissat B."/>
            <person name="Grigoriev I.V."/>
            <person name="Hibbett D.S."/>
            <person name="Martin F."/>
        </authorList>
    </citation>
    <scope>NUCLEOTIDE SEQUENCE [LARGE SCALE GENOMIC DNA]</scope>
    <source>
        <strain evidence="3">UH-Slu-Lm8-n1</strain>
    </source>
</reference>
<organism evidence="2 3">
    <name type="scientific">Suillus luteus UH-Slu-Lm8-n1</name>
    <dbReference type="NCBI Taxonomy" id="930992"/>
    <lineage>
        <taxon>Eukaryota</taxon>
        <taxon>Fungi</taxon>
        <taxon>Dikarya</taxon>
        <taxon>Basidiomycota</taxon>
        <taxon>Agaricomycotina</taxon>
        <taxon>Agaricomycetes</taxon>
        <taxon>Agaricomycetidae</taxon>
        <taxon>Boletales</taxon>
        <taxon>Suillineae</taxon>
        <taxon>Suillaceae</taxon>
        <taxon>Suillus</taxon>
    </lineage>
</organism>
<name>A0A0D0A7Y7_9AGAM</name>
<dbReference type="Pfam" id="PF17667">
    <property type="entry name" value="Pkinase_fungal"/>
    <property type="match status" value="1"/>
</dbReference>
<dbReference type="OrthoDB" id="2701204at2759"/>
<dbReference type="InterPro" id="IPR040976">
    <property type="entry name" value="Pkinase_fungal"/>
</dbReference>
<keyword evidence="3" id="KW-1185">Reference proteome</keyword>
<feature type="non-terminal residue" evidence="2">
    <location>
        <position position="1"/>
    </location>
</feature>
<dbReference type="AlphaFoldDB" id="A0A0D0A7Y7"/>
<dbReference type="Proteomes" id="UP000054485">
    <property type="component" value="Unassembled WGS sequence"/>
</dbReference>
<evidence type="ECO:0000313" key="3">
    <source>
        <dbReference type="Proteomes" id="UP000054485"/>
    </source>
</evidence>
<dbReference type="HOGENOM" id="CLU_183430_0_0_1"/>
<protein>
    <recommendedName>
        <fullName evidence="1">Fungal-type protein kinase domain-containing protein</fullName>
    </recommendedName>
</protein>
<evidence type="ECO:0000259" key="1">
    <source>
        <dbReference type="Pfam" id="PF17667"/>
    </source>
</evidence>
<dbReference type="InParanoid" id="A0A0D0A7Y7"/>
<reference evidence="2 3" key="1">
    <citation type="submission" date="2014-04" db="EMBL/GenBank/DDBJ databases">
        <authorList>
            <consortium name="DOE Joint Genome Institute"/>
            <person name="Kuo A."/>
            <person name="Ruytinx J."/>
            <person name="Rineau F."/>
            <person name="Colpaert J."/>
            <person name="Kohler A."/>
            <person name="Nagy L.G."/>
            <person name="Floudas D."/>
            <person name="Copeland A."/>
            <person name="Barry K.W."/>
            <person name="Cichocki N."/>
            <person name="Veneault-Fourrey C."/>
            <person name="LaButti K."/>
            <person name="Lindquist E.A."/>
            <person name="Lipzen A."/>
            <person name="Lundell T."/>
            <person name="Morin E."/>
            <person name="Murat C."/>
            <person name="Sun H."/>
            <person name="Tunlid A."/>
            <person name="Henrissat B."/>
            <person name="Grigoriev I.V."/>
            <person name="Hibbett D.S."/>
            <person name="Martin F."/>
            <person name="Nordberg H.P."/>
            <person name="Cantor M.N."/>
            <person name="Hua S.X."/>
        </authorList>
    </citation>
    <scope>NUCLEOTIDE SEQUENCE [LARGE SCALE GENOMIC DNA]</scope>
    <source>
        <strain evidence="2 3">UH-Slu-Lm8-n1</strain>
    </source>
</reference>
<accession>A0A0D0A7Y7</accession>
<evidence type="ECO:0000313" key="2">
    <source>
        <dbReference type="EMBL" id="KIK34259.1"/>
    </source>
</evidence>
<dbReference type="EMBL" id="KN835783">
    <property type="protein sequence ID" value="KIK34259.1"/>
    <property type="molecule type" value="Genomic_DNA"/>
</dbReference>